<dbReference type="InterPro" id="IPR001128">
    <property type="entry name" value="Cyt_P450"/>
</dbReference>
<dbReference type="PRINTS" id="PR00385">
    <property type="entry name" value="P450"/>
</dbReference>
<keyword evidence="5 10" id="KW-0479">Metal-binding</keyword>
<dbReference type="GeneTree" id="ENSGT00940000163166"/>
<dbReference type="GO" id="GO:0005737">
    <property type="term" value="C:cytoplasm"/>
    <property type="evidence" value="ECO:0007669"/>
    <property type="project" value="TreeGrafter"/>
</dbReference>
<keyword evidence="9" id="KW-0472">Membrane</keyword>
<dbReference type="AlphaFoldDB" id="A0A8D0H7N6"/>
<dbReference type="GO" id="GO:0005506">
    <property type="term" value="F:iron ion binding"/>
    <property type="evidence" value="ECO:0007669"/>
    <property type="project" value="InterPro"/>
</dbReference>
<comment type="subcellular location">
    <subcellularLocation>
        <location evidence="2">Membrane</location>
    </subcellularLocation>
</comment>
<keyword evidence="7 10" id="KW-0408">Iron</keyword>
<dbReference type="PANTHER" id="PTHR24300">
    <property type="entry name" value="CYTOCHROME P450 508A4-RELATED"/>
    <property type="match status" value="1"/>
</dbReference>
<dbReference type="InterPro" id="IPR036396">
    <property type="entry name" value="Cyt_P450_sf"/>
</dbReference>
<dbReference type="Proteomes" id="UP000694392">
    <property type="component" value="Unplaced"/>
</dbReference>
<evidence type="ECO:0000256" key="5">
    <source>
        <dbReference type="ARBA" id="ARBA00022723"/>
    </source>
</evidence>
<dbReference type="PRINTS" id="PR00463">
    <property type="entry name" value="EP450I"/>
</dbReference>
<dbReference type="FunFam" id="1.10.630.10:FF:000004">
    <property type="entry name" value="cytochrome P450 2D15 isoform X1"/>
    <property type="match status" value="1"/>
</dbReference>
<feature type="binding site" description="axial binding residue" evidence="10">
    <location>
        <position position="459"/>
    </location>
    <ligand>
        <name>heme</name>
        <dbReference type="ChEBI" id="CHEBI:30413"/>
    </ligand>
    <ligandPart>
        <name>Fe</name>
        <dbReference type="ChEBI" id="CHEBI:18248"/>
    </ligandPart>
</feature>
<evidence type="ECO:0000256" key="7">
    <source>
        <dbReference type="ARBA" id="ARBA00023004"/>
    </source>
</evidence>
<evidence type="ECO:0000256" key="4">
    <source>
        <dbReference type="ARBA" id="ARBA00022617"/>
    </source>
</evidence>
<keyword evidence="8 11" id="KW-0503">Monooxygenase</keyword>
<proteinExistence type="inferred from homology"/>
<keyword evidence="13" id="KW-1185">Reference proteome</keyword>
<dbReference type="GO" id="GO:0020037">
    <property type="term" value="F:heme binding"/>
    <property type="evidence" value="ECO:0007669"/>
    <property type="project" value="InterPro"/>
</dbReference>
<evidence type="ECO:0000313" key="13">
    <source>
        <dbReference type="Proteomes" id="UP000694392"/>
    </source>
</evidence>
<dbReference type="GO" id="GO:0016020">
    <property type="term" value="C:membrane"/>
    <property type="evidence" value="ECO:0007669"/>
    <property type="project" value="UniProtKB-SubCell"/>
</dbReference>
<dbReference type="GO" id="GO:0006082">
    <property type="term" value="P:organic acid metabolic process"/>
    <property type="evidence" value="ECO:0007669"/>
    <property type="project" value="TreeGrafter"/>
</dbReference>
<dbReference type="GO" id="GO:0006805">
    <property type="term" value="P:xenobiotic metabolic process"/>
    <property type="evidence" value="ECO:0007669"/>
    <property type="project" value="TreeGrafter"/>
</dbReference>
<protein>
    <submittedName>
        <fullName evidence="12">Cytochrome P450 family 2 subfamily AB member 14</fullName>
    </submittedName>
</protein>
<evidence type="ECO:0000313" key="14">
    <source>
        <dbReference type="VGNC" id="VGNC:104274"/>
    </source>
</evidence>
<dbReference type="Ensembl" id="ENSSPUT00000017224.1">
    <property type="protein sequence ID" value="ENSSPUP00000016160.1"/>
    <property type="gene ID" value="ENSSPUG00000012475.1"/>
</dbReference>
<dbReference type="InterPro" id="IPR002401">
    <property type="entry name" value="Cyt_P450_E_grp-I"/>
</dbReference>
<evidence type="ECO:0000256" key="1">
    <source>
        <dbReference type="ARBA" id="ARBA00001971"/>
    </source>
</evidence>
<dbReference type="OMA" id="WWINFRA"/>
<evidence type="ECO:0000256" key="3">
    <source>
        <dbReference type="ARBA" id="ARBA00010617"/>
    </source>
</evidence>
<evidence type="ECO:0000256" key="8">
    <source>
        <dbReference type="ARBA" id="ARBA00023033"/>
    </source>
</evidence>
<dbReference type="Pfam" id="PF00067">
    <property type="entry name" value="p450"/>
    <property type="match status" value="1"/>
</dbReference>
<evidence type="ECO:0000256" key="6">
    <source>
        <dbReference type="ARBA" id="ARBA00023002"/>
    </source>
</evidence>
<accession>A0A8D0H7N6</accession>
<dbReference type="SUPFAM" id="SSF48264">
    <property type="entry name" value="Cytochrome P450"/>
    <property type="match status" value="1"/>
</dbReference>
<dbReference type="InterPro" id="IPR017972">
    <property type="entry name" value="Cyt_P450_CS"/>
</dbReference>
<name>A0A8D0H7N6_SPHPU</name>
<dbReference type="GO" id="GO:0016712">
    <property type="term" value="F:oxidoreductase activity, acting on paired donors, with incorporation or reduction of molecular oxygen, reduced flavin or flavoprotein as one donor, and incorporation of one atom of oxygen"/>
    <property type="evidence" value="ECO:0007669"/>
    <property type="project" value="TreeGrafter"/>
</dbReference>
<evidence type="ECO:0000256" key="10">
    <source>
        <dbReference type="PIRSR" id="PIRSR602401-1"/>
    </source>
</evidence>
<dbReference type="PROSITE" id="PS00086">
    <property type="entry name" value="CYTOCHROME_P450"/>
    <property type="match status" value="1"/>
</dbReference>
<organism evidence="12 13">
    <name type="scientific">Sphenodon punctatus</name>
    <name type="common">Tuatara</name>
    <name type="synonym">Hatteria punctata</name>
    <dbReference type="NCBI Taxonomy" id="8508"/>
    <lineage>
        <taxon>Eukaryota</taxon>
        <taxon>Metazoa</taxon>
        <taxon>Chordata</taxon>
        <taxon>Craniata</taxon>
        <taxon>Vertebrata</taxon>
        <taxon>Euteleostomi</taxon>
        <taxon>Lepidosauria</taxon>
        <taxon>Sphenodontia</taxon>
        <taxon>Sphenodontidae</taxon>
        <taxon>Sphenodon</taxon>
    </lineage>
</organism>
<sequence>MVVGRTKEVSAPPIWGVCPLVAQQVRSLGVILDVDLRLDRQVEAVAKAAFPQLYLVRRLRPSPVPTWPLSSMPSLPRGLTTLAKSYGNIFTMWAGPIPVIVLSGFQAVGDGLITKAEDLADRPETPFFNAFANGKGIILSNGRTWKQQRRFGLSTLRKLGVGKKSMEHQIEEEVRLLVETFAKEKGQPLDPAFPIVNAVANVISVAAFGHRFSTDDEVFHQLVESVRYILNFAGTTSHMLYELFPWLMRYLPGPHKKTLACRDFIYSFVRKEIKNHEAAGTLDDPRDFIDFYLAKMEKVRDSTSTFDEDNMVHDIFDLFLAGSDTTTTTLQWALLYMVNHPDIQEKVQKELDNVLGSSQLIFYEDRKKLPYTNAVIHEIQRFSNIILIGVPRQTVKDTVVLGFPIEKGIAVLPDLCSVLRDPEQWETPQQLNPNHFLDKDGNFVTREAFMPFGEGHRMCLGEQLARTELFLFFTTLLRAFSFRLPEGVKEISTNPVVGASVHPEPYQICAVPR</sequence>
<dbReference type="VGNC" id="VGNC:104274">
    <property type="gene designation" value="CYP2AB14"/>
</dbReference>
<comment type="cofactor">
    <cofactor evidence="1 10">
        <name>heme</name>
        <dbReference type="ChEBI" id="CHEBI:30413"/>
    </cofactor>
</comment>
<evidence type="ECO:0000256" key="2">
    <source>
        <dbReference type="ARBA" id="ARBA00004370"/>
    </source>
</evidence>
<evidence type="ECO:0000256" key="11">
    <source>
        <dbReference type="RuleBase" id="RU000461"/>
    </source>
</evidence>
<reference evidence="12" key="2">
    <citation type="submission" date="2025-09" db="UniProtKB">
        <authorList>
            <consortium name="Ensembl"/>
        </authorList>
    </citation>
    <scope>IDENTIFICATION</scope>
</reference>
<dbReference type="Gene3D" id="1.10.630.10">
    <property type="entry name" value="Cytochrome P450"/>
    <property type="match status" value="1"/>
</dbReference>
<dbReference type="PANTHER" id="PTHR24300:SF368">
    <property type="entry name" value="CYTOCHROME P450, FAMILY 2, SUBFAMILY AB, POLYPEPTIDE 1"/>
    <property type="match status" value="1"/>
</dbReference>
<keyword evidence="6 11" id="KW-0560">Oxidoreductase</keyword>
<evidence type="ECO:0000313" key="12">
    <source>
        <dbReference type="Ensembl" id="ENSSPUP00000016160.1"/>
    </source>
</evidence>
<comment type="similarity">
    <text evidence="3 11">Belongs to the cytochrome P450 family.</text>
</comment>
<reference evidence="12" key="1">
    <citation type="submission" date="2025-08" db="UniProtKB">
        <authorList>
            <consortium name="Ensembl"/>
        </authorList>
    </citation>
    <scope>IDENTIFICATION</scope>
</reference>
<keyword evidence="4 10" id="KW-0349">Heme</keyword>
<dbReference type="InterPro" id="IPR050182">
    <property type="entry name" value="Cytochrome_P450_fam2"/>
</dbReference>
<evidence type="ECO:0000256" key="9">
    <source>
        <dbReference type="ARBA" id="ARBA00023136"/>
    </source>
</evidence>
<gene>
    <name evidence="14" type="primary">CYP2AB14</name>
</gene>